<dbReference type="KEGG" id="tva:75658995"/>
<dbReference type="VEuPathDB" id="TrichDB:TVAG_354720"/>
<keyword evidence="3" id="KW-1185">Reference proteome</keyword>
<dbReference type="InParanoid" id="A2EFV7"/>
<dbReference type="VEuPathDB" id="TrichDB:TVAGG3_0516310"/>
<proteinExistence type="predicted"/>
<keyword evidence="1" id="KW-0103">Bromodomain</keyword>
<dbReference type="SUPFAM" id="SSF47370">
    <property type="entry name" value="Bromodomain"/>
    <property type="match status" value="1"/>
</dbReference>
<name>A2EFV7_TRIV3</name>
<evidence type="ECO:0000313" key="2">
    <source>
        <dbReference type="EMBL" id="EAY08413.1"/>
    </source>
</evidence>
<gene>
    <name evidence="2" type="ORF">TVAG_354720</name>
</gene>
<dbReference type="SMR" id="A2EFV7"/>
<accession>A2EFV7</accession>
<reference evidence="2" key="1">
    <citation type="submission" date="2006-10" db="EMBL/GenBank/DDBJ databases">
        <authorList>
            <person name="Amadeo P."/>
            <person name="Zhao Q."/>
            <person name="Wortman J."/>
            <person name="Fraser-Liggett C."/>
            <person name="Carlton J."/>
        </authorList>
    </citation>
    <scope>NUCLEOTIDE SEQUENCE</scope>
    <source>
        <strain evidence="2">G3</strain>
    </source>
</reference>
<dbReference type="EMBL" id="DS113378">
    <property type="protein sequence ID" value="EAY08413.1"/>
    <property type="molecule type" value="Genomic_DNA"/>
</dbReference>
<dbReference type="RefSeq" id="XP_001320636.1">
    <property type="nucleotide sequence ID" value="XM_001320601.1"/>
</dbReference>
<organism evidence="2 3">
    <name type="scientific">Trichomonas vaginalis (strain ATCC PRA-98 / G3)</name>
    <dbReference type="NCBI Taxonomy" id="412133"/>
    <lineage>
        <taxon>Eukaryota</taxon>
        <taxon>Metamonada</taxon>
        <taxon>Parabasalia</taxon>
        <taxon>Trichomonadida</taxon>
        <taxon>Trichomonadidae</taxon>
        <taxon>Trichomonas</taxon>
    </lineage>
</organism>
<reference evidence="2" key="2">
    <citation type="journal article" date="2007" name="Science">
        <title>Draft genome sequence of the sexually transmitted pathogen Trichomonas vaginalis.</title>
        <authorList>
            <person name="Carlton J.M."/>
            <person name="Hirt R.P."/>
            <person name="Silva J.C."/>
            <person name="Delcher A.L."/>
            <person name="Schatz M."/>
            <person name="Zhao Q."/>
            <person name="Wortman J.R."/>
            <person name="Bidwell S.L."/>
            <person name="Alsmark U.C.M."/>
            <person name="Besteiro S."/>
            <person name="Sicheritz-Ponten T."/>
            <person name="Noel C.J."/>
            <person name="Dacks J.B."/>
            <person name="Foster P.G."/>
            <person name="Simillion C."/>
            <person name="Van de Peer Y."/>
            <person name="Miranda-Saavedra D."/>
            <person name="Barton G.J."/>
            <person name="Westrop G.D."/>
            <person name="Mueller S."/>
            <person name="Dessi D."/>
            <person name="Fiori P.L."/>
            <person name="Ren Q."/>
            <person name="Paulsen I."/>
            <person name="Zhang H."/>
            <person name="Bastida-Corcuera F.D."/>
            <person name="Simoes-Barbosa A."/>
            <person name="Brown M.T."/>
            <person name="Hayes R.D."/>
            <person name="Mukherjee M."/>
            <person name="Okumura C.Y."/>
            <person name="Schneider R."/>
            <person name="Smith A.J."/>
            <person name="Vanacova S."/>
            <person name="Villalvazo M."/>
            <person name="Haas B.J."/>
            <person name="Pertea M."/>
            <person name="Feldblyum T.V."/>
            <person name="Utterback T.R."/>
            <person name="Shu C.L."/>
            <person name="Osoegawa K."/>
            <person name="de Jong P.J."/>
            <person name="Hrdy I."/>
            <person name="Horvathova L."/>
            <person name="Zubacova Z."/>
            <person name="Dolezal P."/>
            <person name="Malik S.B."/>
            <person name="Logsdon J.M. Jr."/>
            <person name="Henze K."/>
            <person name="Gupta A."/>
            <person name="Wang C.C."/>
            <person name="Dunne R.L."/>
            <person name="Upcroft J.A."/>
            <person name="Upcroft P."/>
            <person name="White O."/>
            <person name="Salzberg S.L."/>
            <person name="Tang P."/>
            <person name="Chiu C.-H."/>
            <person name="Lee Y.-S."/>
            <person name="Embley T.M."/>
            <person name="Coombs G.H."/>
            <person name="Mottram J.C."/>
            <person name="Tachezy J."/>
            <person name="Fraser-Liggett C.M."/>
            <person name="Johnson P.J."/>
        </authorList>
    </citation>
    <scope>NUCLEOTIDE SEQUENCE [LARGE SCALE GENOMIC DNA]</scope>
    <source>
        <strain evidence="2">G3</strain>
    </source>
</reference>
<dbReference type="AlphaFoldDB" id="A2EFV7"/>
<evidence type="ECO:0000313" key="3">
    <source>
        <dbReference type="Proteomes" id="UP000001542"/>
    </source>
</evidence>
<protein>
    <submittedName>
        <fullName evidence="2">Uncharacterized protein</fullName>
    </submittedName>
</protein>
<dbReference type="Proteomes" id="UP000001542">
    <property type="component" value="Unassembled WGS sequence"/>
</dbReference>
<dbReference type="InterPro" id="IPR036427">
    <property type="entry name" value="Bromodomain-like_sf"/>
</dbReference>
<sequence length="210" mass="24558">MKQEEIDWCLKIHEKIKAKKVYSHVAKPDLKIGYSRSLNEIEEFLKNNKYLTIFDWSLDVNTLIADLAEYYSAQKNLLLICHDLESWFEKRLIKRAVTKPEVVEKNIRKCAEKIVIIGEAYDNFSRMLAGEKFFTKKGSNSSHKRRVNSEEASSIQKSLDELKDENVLLGVMRILKKWMPDLDIQENTTIDIMKMPKQCFEELKILLGKA</sequence>
<evidence type="ECO:0000256" key="1">
    <source>
        <dbReference type="ARBA" id="ARBA00023117"/>
    </source>
</evidence>